<accession>A0A1D7TG12</accession>
<dbReference type="EMBL" id="CP017111">
    <property type="protein sequence ID" value="AOO63870.1"/>
    <property type="molecule type" value="Genomic_DNA"/>
</dbReference>
<evidence type="ECO:0000313" key="2">
    <source>
        <dbReference type="EMBL" id="AOO63870.1"/>
    </source>
</evidence>
<proteinExistence type="predicted"/>
<dbReference type="Proteomes" id="UP000094609">
    <property type="component" value="Chromosome"/>
</dbReference>
<dbReference type="RefSeq" id="WP_069476880.1">
    <property type="nucleotide sequence ID" value="NZ_CP017111.1"/>
</dbReference>
<name>A0A1D7TG12_9BACT</name>
<reference evidence="3" key="1">
    <citation type="submission" date="2016-08" db="EMBL/GenBank/DDBJ databases">
        <title>Complete genome sequence of the organohalide-respiring Epsilonproteobacterium Sulfurospirillum halorespirans.</title>
        <authorList>
            <person name="Goris T."/>
            <person name="Zimmermann J."/>
            <person name="Schenz B."/>
            <person name="Lemos M."/>
            <person name="Hackermueller J."/>
            <person name="Diekert G."/>
        </authorList>
    </citation>
    <scope>NUCLEOTIDE SEQUENCE [LARGE SCALE GENOMIC DNA]</scope>
    <source>
        <strain>DSM 13726</strain>
        <strain evidence="3">PCE-M2</strain>
    </source>
</reference>
<dbReference type="AlphaFoldDB" id="A0A1D7TG12"/>
<dbReference type="STRING" id="1193502.SHALO_0068"/>
<dbReference type="Pfam" id="PF09681">
    <property type="entry name" value="Phage_rep_org_N"/>
    <property type="match status" value="1"/>
</dbReference>
<evidence type="ECO:0000259" key="1">
    <source>
        <dbReference type="Pfam" id="PF09681"/>
    </source>
</evidence>
<dbReference type="KEGG" id="shal:SHALO_0068"/>
<protein>
    <submittedName>
        <fullName evidence="2">Putative bacteriophage replication protein</fullName>
    </submittedName>
</protein>
<feature type="domain" description="Phage replisome organiser N-terminal" evidence="1">
    <location>
        <begin position="7"/>
        <end position="123"/>
    </location>
</feature>
<dbReference type="InterPro" id="IPR010056">
    <property type="entry name" value="Phage_rep_org__N"/>
</dbReference>
<dbReference type="PATRIC" id="fig|1193502.14.peg.71"/>
<sequence length="260" mass="30226">MAKKYYWLKLPNNFFVDPKIKKLRRIAGGDTYVIIFLKMMLLVINTNGILEFEGIEKTLEDELSLKLDEDENNVKVVLAFLSSNGELEEVSDEAFLLQRVPDLIGKEGDSAERMRKLRERQNVGEIPLTSHCDGYVTRSDTEKEKDIEKEIKPSLFLSPTPERKERFDLKYLNKFREELITTCPTFAFSLQGKMGYSSNHLGFCIKGGYIFDLHTNKIVKSTESFEIWQYLYHVKTHVLDLAQIQAQNQHKEENYANNNQ</sequence>
<gene>
    <name evidence="2" type="ORF">SHALO_0068</name>
</gene>
<dbReference type="NCBIfam" id="TIGR01714">
    <property type="entry name" value="phage_rep_org_N"/>
    <property type="match status" value="1"/>
</dbReference>
<keyword evidence="3" id="KW-1185">Reference proteome</keyword>
<organism evidence="2 3">
    <name type="scientific">Sulfurospirillum halorespirans DSM 13726</name>
    <dbReference type="NCBI Taxonomy" id="1193502"/>
    <lineage>
        <taxon>Bacteria</taxon>
        <taxon>Pseudomonadati</taxon>
        <taxon>Campylobacterota</taxon>
        <taxon>Epsilonproteobacteria</taxon>
        <taxon>Campylobacterales</taxon>
        <taxon>Sulfurospirillaceae</taxon>
        <taxon>Sulfurospirillum</taxon>
    </lineage>
</organism>
<evidence type="ECO:0000313" key="3">
    <source>
        <dbReference type="Proteomes" id="UP000094609"/>
    </source>
</evidence>